<dbReference type="InterPro" id="IPR055401">
    <property type="entry name" value="CEMIP_beta-hel_dom"/>
</dbReference>
<dbReference type="InterPro" id="IPR012334">
    <property type="entry name" value="Pectin_lyas_fold"/>
</dbReference>
<accession>A0ABN7SNI9</accession>
<evidence type="ECO:0000313" key="4">
    <source>
        <dbReference type="Proteomes" id="UP001158576"/>
    </source>
</evidence>
<dbReference type="InterPro" id="IPR011050">
    <property type="entry name" value="Pectin_lyase_fold/virulence"/>
</dbReference>
<evidence type="ECO:0000259" key="2">
    <source>
        <dbReference type="Pfam" id="PF24606"/>
    </source>
</evidence>
<name>A0ABN7SNI9_OIKDI</name>
<evidence type="ECO:0000313" key="3">
    <source>
        <dbReference type="EMBL" id="CAG5104891.1"/>
    </source>
</evidence>
<organism evidence="3 4">
    <name type="scientific">Oikopleura dioica</name>
    <name type="common">Tunicate</name>
    <dbReference type="NCBI Taxonomy" id="34765"/>
    <lineage>
        <taxon>Eukaryota</taxon>
        <taxon>Metazoa</taxon>
        <taxon>Chordata</taxon>
        <taxon>Tunicata</taxon>
        <taxon>Appendicularia</taxon>
        <taxon>Copelata</taxon>
        <taxon>Oikopleuridae</taxon>
        <taxon>Oikopleura</taxon>
    </lineage>
</organism>
<dbReference type="SUPFAM" id="SSF51126">
    <property type="entry name" value="Pectin lyase-like"/>
    <property type="match status" value="1"/>
</dbReference>
<sequence length="736" mass="82452">MMNNAEIYIRKPSEDWHPKLSDSGSFGFHENFGSRFFVGDRNSSIVIHGRPLTRTWTLLSEDAEKDSTEIVLRDDPIAMGWKMGDQLGIAMTNRDLGSIGHITAINGRAVTLDKALASSHLGGMRDVQGYMLELAAEVINLSRNIKIHGPDENFMNASHTDWHNGFHFGTFTSDHHDDSIFDVRYIRAQNCGQFDIMGRYCFHFHLKKRCPRCKLIGNSVYNAIQGAMVIHGTHESLVENNVMWNTASVGIYTEDGNEMNNTVSRNVMLCEKVALCKYNTHKWQKSSGVKEGGLFWFAASNHAIENRVAGHEHGFWTRTIGTGKGAAKGKVCTQSAPFGTIQGNVCHDNGRFGIYPGNQHPRRLDRDKMGFVIKDGTRMPSCDRFTADGEDNGLVSYIDDQFDWNNIFSGQYDARDISYRRMISVDTNSAMYWKRSKTMADPSAYHIENSLFLALDGLQHLAIPGMNHIFRVKNATFIGTRQHAGGASLQAPHHCGLHMKQAPFCMVNILLEDVKFETQRHLKFGAGGGYPVAPSYITTDNSLMGYSQVVSPKMTGYNVFPGCRNDVSEYLGGYACDDSVKSRILMIWGPDMGNLTLHGPGYDSTHPCEDDIGCANNGNLMFSTPKETSNPKDLLYATGYGGWVKNGELYHLHGLSWEGDIYVIYSDPLLAELTGSAPEEEYIDLMMHTEDDYVTCRVYASDDRRFVAHDGVAPNVLDRDCTIKFRELFSDRSRRE</sequence>
<proteinExistence type="predicted"/>
<dbReference type="EMBL" id="OU015566">
    <property type="protein sequence ID" value="CAG5104891.1"/>
    <property type="molecule type" value="Genomic_DNA"/>
</dbReference>
<dbReference type="InterPro" id="IPR052387">
    <property type="entry name" value="Fibrocystin"/>
</dbReference>
<dbReference type="PANTHER" id="PTHR46769">
    <property type="entry name" value="POLYCYSTIC KIDNEY AND HEPATIC DISEASE 1 (AUTOSOMAL RECESSIVE)-LIKE 1"/>
    <property type="match status" value="1"/>
</dbReference>
<evidence type="ECO:0000256" key="1">
    <source>
        <dbReference type="ARBA" id="ARBA00022729"/>
    </source>
</evidence>
<dbReference type="Gene3D" id="2.160.20.10">
    <property type="entry name" value="Single-stranded right-handed beta-helix, Pectin lyase-like"/>
    <property type="match status" value="1"/>
</dbReference>
<keyword evidence="1" id="KW-0732">Signal</keyword>
<dbReference type="PANTHER" id="PTHR46769:SF2">
    <property type="entry name" value="FIBROCYSTIN-L ISOFORM 2 PRECURSOR-RELATED"/>
    <property type="match status" value="1"/>
</dbReference>
<dbReference type="Pfam" id="PF24606">
    <property type="entry name" value="CEMIP_beta-hel"/>
    <property type="match status" value="1"/>
</dbReference>
<keyword evidence="4" id="KW-1185">Reference proteome</keyword>
<gene>
    <name evidence="3" type="ORF">OKIOD_LOCUS10408</name>
</gene>
<feature type="domain" description="CEMIP beta-helix" evidence="2">
    <location>
        <begin position="169"/>
        <end position="353"/>
    </location>
</feature>
<reference evidence="3 4" key="1">
    <citation type="submission" date="2021-04" db="EMBL/GenBank/DDBJ databases">
        <authorList>
            <person name="Bliznina A."/>
        </authorList>
    </citation>
    <scope>NUCLEOTIDE SEQUENCE [LARGE SCALE GENOMIC DNA]</scope>
</reference>
<protein>
    <submittedName>
        <fullName evidence="3">Oidioi.mRNA.OKI2018_I69.chr1.g1643.t1.cds</fullName>
    </submittedName>
</protein>
<dbReference type="Proteomes" id="UP001158576">
    <property type="component" value="Chromosome 1"/>
</dbReference>